<evidence type="ECO:0000256" key="1">
    <source>
        <dbReference type="SAM" id="Phobius"/>
    </source>
</evidence>
<dbReference type="EMBL" id="PJCJ01000009">
    <property type="protein sequence ID" value="PLV13450.1"/>
    <property type="molecule type" value="Genomic_DNA"/>
</dbReference>
<keyword evidence="1" id="KW-1133">Transmembrane helix</keyword>
<evidence type="ECO:0000313" key="3">
    <source>
        <dbReference type="Proteomes" id="UP000234744"/>
    </source>
</evidence>
<comment type="caution">
    <text evidence="2">The sequence shown here is derived from an EMBL/GenBank/DDBJ whole genome shotgun (WGS) entry which is preliminary data.</text>
</comment>
<protein>
    <recommendedName>
        <fullName evidence="4">DUF2730 domain-containing protein</fullName>
    </recommendedName>
</protein>
<proteinExistence type="predicted"/>
<dbReference type="Proteomes" id="UP000234744">
    <property type="component" value="Unassembled WGS sequence"/>
</dbReference>
<evidence type="ECO:0000313" key="2">
    <source>
        <dbReference type="EMBL" id="PLV13450.1"/>
    </source>
</evidence>
<sequence length="111" mass="11853">MSSNGVVVVVGGVCLIIGTAAGHVWSSIRTKSAMDDLVRENNELRQKLSALSDVFKNSSGSIVEAIADVVSNPPKNMAELEARLKSHHLFPSQVVQIMDEVKRLGILKAAA</sequence>
<accession>A0ABX4U2M2</accession>
<organism evidence="2 3">
    <name type="scientific">Pseudomonas plecoglossicida</name>
    <dbReference type="NCBI Taxonomy" id="70775"/>
    <lineage>
        <taxon>Bacteria</taxon>
        <taxon>Pseudomonadati</taxon>
        <taxon>Pseudomonadota</taxon>
        <taxon>Gammaproteobacteria</taxon>
        <taxon>Pseudomonadales</taxon>
        <taxon>Pseudomonadaceae</taxon>
        <taxon>Pseudomonas</taxon>
    </lineage>
</organism>
<keyword evidence="1" id="KW-0472">Membrane</keyword>
<gene>
    <name evidence="2" type="ORF">CXG47_16725</name>
</gene>
<reference evidence="2 3" key="1">
    <citation type="submission" date="2017-12" db="EMBL/GenBank/DDBJ databases">
        <title>Detection of the carbapenemase gene blaVIM-5 in members of the Pseudomonas putida group isolated from polluted Nigerian wetlands.</title>
        <authorList>
            <person name="Adelowo O."/>
            <person name="Vollmers J."/>
            <person name="Maeusezahl I."/>
            <person name="Kaster A.-K."/>
            <person name="Mueller J.A."/>
        </authorList>
    </citation>
    <scope>NUCLEOTIDE SEQUENCE [LARGE SCALE GENOMIC DNA]</scope>
    <source>
        <strain evidence="2 3">MR69</strain>
    </source>
</reference>
<feature type="transmembrane region" description="Helical" evidence="1">
    <location>
        <begin position="6"/>
        <end position="25"/>
    </location>
</feature>
<dbReference type="RefSeq" id="WP_102083533.1">
    <property type="nucleotide sequence ID" value="NZ_PJCJ01000009.1"/>
</dbReference>
<evidence type="ECO:0008006" key="4">
    <source>
        <dbReference type="Google" id="ProtNLM"/>
    </source>
</evidence>
<keyword evidence="3" id="KW-1185">Reference proteome</keyword>
<keyword evidence="1" id="KW-0812">Transmembrane</keyword>
<name>A0ABX4U2M2_PSEDL</name>